<dbReference type="PROSITE" id="PS00673">
    <property type="entry name" value="V8_SER"/>
    <property type="match status" value="1"/>
</dbReference>
<feature type="active site" description="Charge relay system" evidence="7">
    <location>
        <position position="103"/>
    </location>
</feature>
<dbReference type="Gene3D" id="2.40.10.10">
    <property type="entry name" value="Trypsin-like serine proteases"/>
    <property type="match status" value="2"/>
</dbReference>
<dbReference type="PRINTS" id="PR01774">
    <property type="entry name" value="EXFOLTOXIN"/>
</dbReference>
<dbReference type="EMBL" id="UHDS01000001">
    <property type="protein sequence ID" value="SUM54124.1"/>
    <property type="molecule type" value="Genomic_DNA"/>
</dbReference>
<comment type="similarity">
    <text evidence="1 8">Belongs to the peptidase S1B family.</text>
</comment>
<feature type="chain" id="PRO_5016480328" description="Serine protease" evidence="8">
    <location>
        <begin position="28"/>
        <end position="260"/>
    </location>
</feature>
<gene>
    <name evidence="10" type="primary">gseA</name>
    <name evidence="10" type="ORF">NCTC13834_00408</name>
</gene>
<keyword evidence="3 8" id="KW-0732">Signal</keyword>
<dbReference type="Pfam" id="PF13365">
    <property type="entry name" value="Trypsin_2"/>
    <property type="match status" value="1"/>
</dbReference>
<dbReference type="Proteomes" id="UP000254412">
    <property type="component" value="Unassembled WGS sequence"/>
</dbReference>
<feature type="active site" description="Charge relay system" evidence="7">
    <location>
        <position position="218"/>
    </location>
</feature>
<feature type="compositionally biased region" description="Polar residues" evidence="9">
    <location>
        <begin position="31"/>
        <end position="47"/>
    </location>
</feature>
<proteinExistence type="inferred from homology"/>
<evidence type="ECO:0000256" key="9">
    <source>
        <dbReference type="SAM" id="MobiDB-lite"/>
    </source>
</evidence>
<evidence type="ECO:0000256" key="3">
    <source>
        <dbReference type="ARBA" id="ARBA00022729"/>
    </source>
</evidence>
<feature type="region of interest" description="Disordered" evidence="9">
    <location>
        <begin position="31"/>
        <end position="55"/>
    </location>
</feature>
<evidence type="ECO:0000256" key="2">
    <source>
        <dbReference type="ARBA" id="ARBA00022670"/>
    </source>
</evidence>
<dbReference type="AlphaFoldDB" id="A0A380GK19"/>
<dbReference type="RefSeq" id="WP_229718978.1">
    <property type="nucleotide sequence ID" value="NZ_BMCF01000001.1"/>
</dbReference>
<dbReference type="InterPro" id="IPR028301">
    <property type="entry name" value="V8_his_AS"/>
</dbReference>
<dbReference type="InterPro" id="IPR008353">
    <property type="entry name" value="Peptidase_S1B_tx"/>
</dbReference>
<reference evidence="10 11" key="1">
    <citation type="submission" date="2018-06" db="EMBL/GenBank/DDBJ databases">
        <authorList>
            <consortium name="Pathogen Informatics"/>
            <person name="Doyle S."/>
        </authorList>
    </citation>
    <scope>NUCLEOTIDE SEQUENCE [LARGE SCALE GENOMIC DNA]</scope>
    <source>
        <strain evidence="10 11">NCTC13834</strain>
    </source>
</reference>
<evidence type="ECO:0000256" key="7">
    <source>
        <dbReference type="PIRSR" id="PIRSR608256-1"/>
    </source>
</evidence>
<evidence type="ECO:0000256" key="1">
    <source>
        <dbReference type="ARBA" id="ARBA00008764"/>
    </source>
</evidence>
<dbReference type="InterPro" id="IPR009003">
    <property type="entry name" value="Peptidase_S1_PA"/>
</dbReference>
<dbReference type="InterPro" id="IPR050966">
    <property type="entry name" value="Glutamyl_endopeptidase"/>
</dbReference>
<dbReference type="InterPro" id="IPR008256">
    <property type="entry name" value="Peptidase_S1B"/>
</dbReference>
<evidence type="ECO:0000256" key="8">
    <source>
        <dbReference type="RuleBase" id="RU004296"/>
    </source>
</evidence>
<evidence type="ECO:0000313" key="11">
    <source>
        <dbReference type="Proteomes" id="UP000254412"/>
    </source>
</evidence>
<dbReference type="PANTHER" id="PTHR15462">
    <property type="entry name" value="SERINE PROTEASE"/>
    <property type="match status" value="1"/>
</dbReference>
<accession>A0A380GK19</accession>
<dbReference type="PROSITE" id="PS00672">
    <property type="entry name" value="V8_HIS"/>
    <property type="match status" value="1"/>
</dbReference>
<protein>
    <recommendedName>
        <fullName evidence="8">Serine protease</fullName>
        <ecNumber evidence="8">3.4.21.-</ecNumber>
    </recommendedName>
</protein>
<dbReference type="PANTHER" id="PTHR15462:SF8">
    <property type="entry name" value="SERINE PROTEASE"/>
    <property type="match status" value="1"/>
</dbReference>
<sequence>MIKKFIVSTVVGSLLIFLSAVNSSIHAQTQDKTLNHTSSETQQTNDNKPAGNMSPRVVLPGEDRHQIENTQTGHYQSIGYIEAGESIATGVVIGENTILTNKHVADLSNGNLSFAPAAENDSQFPYGTFSEKDTQAYPGDADLVLVHLNKNDDGQSVGEVVEPATIQDASTVSKDNPITVTGYPGDKPLATMWESSGEIINGNSETLTYNASTYGGNSGSPVFNSNNELIGLHYGGVEGESNSAVPLTGDILQFINNNNS</sequence>
<dbReference type="GO" id="GO:0004252">
    <property type="term" value="F:serine-type endopeptidase activity"/>
    <property type="evidence" value="ECO:0007669"/>
    <property type="project" value="InterPro"/>
</dbReference>
<dbReference type="GO" id="GO:0006508">
    <property type="term" value="P:proteolysis"/>
    <property type="evidence" value="ECO:0007669"/>
    <property type="project" value="UniProtKB-KW"/>
</dbReference>
<evidence type="ECO:0000256" key="4">
    <source>
        <dbReference type="ARBA" id="ARBA00022801"/>
    </source>
</evidence>
<keyword evidence="4 8" id="KW-0378">Hydrolase</keyword>
<organism evidence="10 11">
    <name type="scientific">Staphylococcus nepalensis</name>
    <dbReference type="NCBI Taxonomy" id="214473"/>
    <lineage>
        <taxon>Bacteria</taxon>
        <taxon>Bacillati</taxon>
        <taxon>Bacillota</taxon>
        <taxon>Bacilli</taxon>
        <taxon>Bacillales</taxon>
        <taxon>Staphylococcaceae</taxon>
        <taxon>Staphylococcus</taxon>
    </lineage>
</organism>
<evidence type="ECO:0000256" key="5">
    <source>
        <dbReference type="ARBA" id="ARBA00022825"/>
    </source>
</evidence>
<dbReference type="PRINTS" id="PR00839">
    <property type="entry name" value="V8PROTEASE"/>
</dbReference>
<dbReference type="EC" id="3.4.21.-" evidence="8"/>
<evidence type="ECO:0000313" key="10">
    <source>
        <dbReference type="EMBL" id="SUM54124.1"/>
    </source>
</evidence>
<name>A0A380GK19_9STAP</name>
<keyword evidence="5 8" id="KW-0720">Serine protease</keyword>
<dbReference type="InterPro" id="IPR000126">
    <property type="entry name" value="V8_ser_AS"/>
</dbReference>
<dbReference type="InterPro" id="IPR043504">
    <property type="entry name" value="Peptidase_S1_PA_chymotrypsin"/>
</dbReference>
<dbReference type="SUPFAM" id="SSF50494">
    <property type="entry name" value="Trypsin-like serine proteases"/>
    <property type="match status" value="1"/>
</dbReference>
<feature type="signal peptide" evidence="8">
    <location>
        <begin position="1"/>
        <end position="27"/>
    </location>
</feature>
<evidence type="ECO:0000256" key="6">
    <source>
        <dbReference type="ARBA" id="ARBA00023026"/>
    </source>
</evidence>
<feature type="active site" description="Charge relay system" evidence="7">
    <location>
        <position position="142"/>
    </location>
</feature>
<keyword evidence="2 8" id="KW-0645">Protease</keyword>
<keyword evidence="6" id="KW-0843">Virulence</keyword>